<dbReference type="OrthoDB" id="9801477at2"/>
<organism evidence="6 7">
    <name type="scientific">Desulfurispirillum indicum (strain ATCC BAA-1389 / DSM 22839 / S5)</name>
    <dbReference type="NCBI Taxonomy" id="653733"/>
    <lineage>
        <taxon>Bacteria</taxon>
        <taxon>Pseudomonadati</taxon>
        <taxon>Chrysiogenota</taxon>
        <taxon>Chrysiogenia</taxon>
        <taxon>Chrysiogenales</taxon>
        <taxon>Chrysiogenaceae</taxon>
        <taxon>Desulfurispirillum</taxon>
    </lineage>
</organism>
<dbReference type="InterPro" id="IPR017911">
    <property type="entry name" value="MacB-like_ATP-bd"/>
</dbReference>
<evidence type="ECO:0000256" key="3">
    <source>
        <dbReference type="ARBA" id="ARBA00022840"/>
    </source>
</evidence>
<keyword evidence="3" id="KW-0067">ATP-binding</keyword>
<feature type="domain" description="ABC transporter" evidence="5">
    <location>
        <begin position="13"/>
        <end position="226"/>
    </location>
</feature>
<dbReference type="STRING" id="653733.Selin_1057"/>
<dbReference type="InterPro" id="IPR017871">
    <property type="entry name" value="ABC_transporter-like_CS"/>
</dbReference>
<dbReference type="GO" id="GO:0098796">
    <property type="term" value="C:membrane protein complex"/>
    <property type="evidence" value="ECO:0007669"/>
    <property type="project" value="UniProtKB-ARBA"/>
</dbReference>
<protein>
    <submittedName>
        <fullName evidence="6">ABC transporter related protein</fullName>
    </submittedName>
</protein>
<dbReference type="eggNOG" id="COG1136">
    <property type="taxonomic scope" value="Bacteria"/>
</dbReference>
<dbReference type="InParanoid" id="E6W3J9"/>
<dbReference type="SMART" id="SM00382">
    <property type="entry name" value="AAA"/>
    <property type="match status" value="1"/>
</dbReference>
<evidence type="ECO:0000256" key="1">
    <source>
        <dbReference type="ARBA" id="ARBA00022448"/>
    </source>
</evidence>
<evidence type="ECO:0000256" key="2">
    <source>
        <dbReference type="ARBA" id="ARBA00022741"/>
    </source>
</evidence>
<dbReference type="InterPro" id="IPR003439">
    <property type="entry name" value="ABC_transporter-like_ATP-bd"/>
</dbReference>
<dbReference type="InterPro" id="IPR003593">
    <property type="entry name" value="AAA+_ATPase"/>
</dbReference>
<evidence type="ECO:0000256" key="4">
    <source>
        <dbReference type="ARBA" id="ARBA00038388"/>
    </source>
</evidence>
<dbReference type="Gene3D" id="3.40.50.300">
    <property type="entry name" value="P-loop containing nucleotide triphosphate hydrolases"/>
    <property type="match status" value="1"/>
</dbReference>
<dbReference type="PANTHER" id="PTHR42798:SF2">
    <property type="entry name" value="ABC TRANSPORTER ATP-BINDING PROTEIN MG467-RELATED"/>
    <property type="match status" value="1"/>
</dbReference>
<dbReference type="KEGG" id="din:Selin_1057"/>
<dbReference type="EMBL" id="CP002432">
    <property type="protein sequence ID" value="ADU65792.1"/>
    <property type="molecule type" value="Genomic_DNA"/>
</dbReference>
<dbReference type="GO" id="GO:0005524">
    <property type="term" value="F:ATP binding"/>
    <property type="evidence" value="ECO:0007669"/>
    <property type="project" value="UniProtKB-KW"/>
</dbReference>
<proteinExistence type="inferred from homology"/>
<comment type="similarity">
    <text evidence="4">Belongs to the ABC transporter superfamily. Macrolide exporter (TC 3.A.1.122) family.</text>
</comment>
<evidence type="ECO:0000313" key="6">
    <source>
        <dbReference type="EMBL" id="ADU65792.1"/>
    </source>
</evidence>
<evidence type="ECO:0000259" key="5">
    <source>
        <dbReference type="PROSITE" id="PS50893"/>
    </source>
</evidence>
<dbReference type="Proteomes" id="UP000002572">
    <property type="component" value="Chromosome"/>
</dbReference>
<dbReference type="Pfam" id="PF00005">
    <property type="entry name" value="ABC_tran"/>
    <property type="match status" value="1"/>
</dbReference>
<keyword evidence="1" id="KW-0813">Transport</keyword>
<keyword evidence="7" id="KW-1185">Reference proteome</keyword>
<name>E6W3J9_DESIS</name>
<reference evidence="6 7" key="1">
    <citation type="submission" date="2010-12" db="EMBL/GenBank/DDBJ databases">
        <title>Complete sequence of Desulfurispirillum indicum S5.</title>
        <authorList>
            <consortium name="US DOE Joint Genome Institute"/>
            <person name="Lucas S."/>
            <person name="Copeland A."/>
            <person name="Lapidus A."/>
            <person name="Cheng J.-F."/>
            <person name="Goodwin L."/>
            <person name="Pitluck S."/>
            <person name="Chertkov O."/>
            <person name="Held B."/>
            <person name="Detter J.C."/>
            <person name="Han C."/>
            <person name="Tapia R."/>
            <person name="Land M."/>
            <person name="Hauser L."/>
            <person name="Kyrpides N."/>
            <person name="Ivanova N."/>
            <person name="Mikhailova N."/>
            <person name="Haggblom M."/>
            <person name="Rauschenbach I."/>
            <person name="Bini E."/>
            <person name="Woyke T."/>
        </authorList>
    </citation>
    <scope>NUCLEOTIDE SEQUENCE [LARGE SCALE GENOMIC DNA]</scope>
    <source>
        <strain evidence="7">ATCC BAA-1389 / DSM 22839 / S5</strain>
    </source>
</reference>
<dbReference type="FunCoup" id="E6W3J9">
    <property type="interactions" value="303"/>
</dbReference>
<dbReference type="CDD" id="cd03255">
    <property type="entry name" value="ABC_MJ0796_LolCDE_FtsE"/>
    <property type="match status" value="1"/>
</dbReference>
<dbReference type="FunFam" id="3.40.50.300:FF:000032">
    <property type="entry name" value="Export ABC transporter ATP-binding protein"/>
    <property type="match status" value="1"/>
</dbReference>
<dbReference type="PROSITE" id="PS50893">
    <property type="entry name" value="ABC_TRANSPORTER_2"/>
    <property type="match status" value="1"/>
</dbReference>
<dbReference type="InterPro" id="IPR027417">
    <property type="entry name" value="P-loop_NTPase"/>
</dbReference>
<dbReference type="SUPFAM" id="SSF52540">
    <property type="entry name" value="P-loop containing nucleoside triphosphate hydrolases"/>
    <property type="match status" value="1"/>
</dbReference>
<sequence length="226" mass="24959">MTDPMTPNQQPILQGRQLARLYHMAGQHSVRVLGGLDIDILPGELVAITGKSGTGKSTLLHLLGGLDRPDEGEVFFRGESLKGASENFLARYRAEHIGFVFQFHHLLSDFNALENVLMPMTIAGQRDSQRGRQLLEQVGLGHRWNHYSSELSGGEQQRVAIARALANRPSVLLMDEPTGNLDEENSAHILDILQTIRREEGTTIVIVTHSLQLASQCERNLVIGAL</sequence>
<dbReference type="PROSITE" id="PS00211">
    <property type="entry name" value="ABC_TRANSPORTER_1"/>
    <property type="match status" value="1"/>
</dbReference>
<keyword evidence="2" id="KW-0547">Nucleotide-binding</keyword>
<accession>E6W3J9</accession>
<dbReference type="AlphaFoldDB" id="E6W3J9"/>
<dbReference type="HOGENOM" id="CLU_000604_1_22_0"/>
<dbReference type="GO" id="GO:0016887">
    <property type="term" value="F:ATP hydrolysis activity"/>
    <property type="evidence" value="ECO:0007669"/>
    <property type="project" value="InterPro"/>
</dbReference>
<gene>
    <name evidence="6" type="ordered locus">Selin_1057</name>
</gene>
<dbReference type="RefSeq" id="WP_013505673.1">
    <property type="nucleotide sequence ID" value="NC_014836.1"/>
</dbReference>
<dbReference type="PANTHER" id="PTHR42798">
    <property type="entry name" value="LIPOPROTEIN-RELEASING SYSTEM ATP-BINDING PROTEIN LOLD"/>
    <property type="match status" value="1"/>
</dbReference>
<dbReference type="GO" id="GO:0022857">
    <property type="term" value="F:transmembrane transporter activity"/>
    <property type="evidence" value="ECO:0007669"/>
    <property type="project" value="UniProtKB-ARBA"/>
</dbReference>
<evidence type="ECO:0000313" key="7">
    <source>
        <dbReference type="Proteomes" id="UP000002572"/>
    </source>
</evidence>